<dbReference type="EMBL" id="JANPWB010000002">
    <property type="protein sequence ID" value="KAJ1207250.1"/>
    <property type="molecule type" value="Genomic_DNA"/>
</dbReference>
<evidence type="ECO:0000256" key="1">
    <source>
        <dbReference type="SAM" id="MobiDB-lite"/>
    </source>
</evidence>
<protein>
    <submittedName>
        <fullName evidence="2">Uncharacterized protein</fullName>
    </submittedName>
</protein>
<comment type="caution">
    <text evidence="2">The sequence shown here is derived from an EMBL/GenBank/DDBJ whole genome shotgun (WGS) entry which is preliminary data.</text>
</comment>
<feature type="region of interest" description="Disordered" evidence="1">
    <location>
        <begin position="69"/>
        <end position="95"/>
    </location>
</feature>
<evidence type="ECO:0000313" key="2">
    <source>
        <dbReference type="EMBL" id="KAJ1207250.1"/>
    </source>
</evidence>
<dbReference type="Proteomes" id="UP001066276">
    <property type="component" value="Chromosome 1_2"/>
</dbReference>
<name>A0AAV7W2Z2_PLEWA</name>
<sequence>MVDYISSFPVLHGGGGPSGVREEDMLEVSLVDYGEGRLEEEKVHERGGDREEDSANILSSVLQTRQIAAEEQRRPLSRQTAVKRAPSLEPRRSLSSGMGPVLISMGVAVVCYLGEGGRLSKCKYVIDVGRDTERAQSLGAVAE</sequence>
<proteinExistence type="predicted"/>
<gene>
    <name evidence="2" type="ORF">NDU88_002642</name>
</gene>
<keyword evidence="3" id="KW-1185">Reference proteome</keyword>
<accession>A0AAV7W2Z2</accession>
<evidence type="ECO:0000313" key="3">
    <source>
        <dbReference type="Proteomes" id="UP001066276"/>
    </source>
</evidence>
<dbReference type="AlphaFoldDB" id="A0AAV7W2Z2"/>
<reference evidence="2" key="1">
    <citation type="journal article" date="2022" name="bioRxiv">
        <title>Sequencing and chromosome-scale assembly of the giantPleurodeles waltlgenome.</title>
        <authorList>
            <person name="Brown T."/>
            <person name="Elewa A."/>
            <person name="Iarovenko S."/>
            <person name="Subramanian E."/>
            <person name="Araus A.J."/>
            <person name="Petzold A."/>
            <person name="Susuki M."/>
            <person name="Suzuki K.-i.T."/>
            <person name="Hayashi T."/>
            <person name="Toyoda A."/>
            <person name="Oliveira C."/>
            <person name="Osipova E."/>
            <person name="Leigh N.D."/>
            <person name="Simon A."/>
            <person name="Yun M.H."/>
        </authorList>
    </citation>
    <scope>NUCLEOTIDE SEQUENCE</scope>
    <source>
        <strain evidence="2">20211129_DDA</strain>
        <tissue evidence="2">Liver</tissue>
    </source>
</reference>
<organism evidence="2 3">
    <name type="scientific">Pleurodeles waltl</name>
    <name type="common">Iberian ribbed newt</name>
    <dbReference type="NCBI Taxonomy" id="8319"/>
    <lineage>
        <taxon>Eukaryota</taxon>
        <taxon>Metazoa</taxon>
        <taxon>Chordata</taxon>
        <taxon>Craniata</taxon>
        <taxon>Vertebrata</taxon>
        <taxon>Euteleostomi</taxon>
        <taxon>Amphibia</taxon>
        <taxon>Batrachia</taxon>
        <taxon>Caudata</taxon>
        <taxon>Salamandroidea</taxon>
        <taxon>Salamandridae</taxon>
        <taxon>Pleurodelinae</taxon>
        <taxon>Pleurodeles</taxon>
    </lineage>
</organism>